<dbReference type="AlphaFoldDB" id="A0A9Q1K7D3"/>
<comment type="caution">
    <text evidence="1">The sequence shown here is derived from an EMBL/GenBank/DDBJ whole genome shotgun (WGS) entry which is preliminary data.</text>
</comment>
<keyword evidence="2" id="KW-1185">Reference proteome</keyword>
<gene>
    <name evidence="1" type="ORF">Cgig2_008332</name>
</gene>
<dbReference type="OrthoDB" id="1461560at2759"/>
<accession>A0A9Q1K7D3</accession>
<dbReference type="SUPFAM" id="SSF57756">
    <property type="entry name" value="Retrovirus zinc finger-like domains"/>
    <property type="match status" value="1"/>
</dbReference>
<evidence type="ECO:0000313" key="1">
    <source>
        <dbReference type="EMBL" id="KAJ8437706.1"/>
    </source>
</evidence>
<evidence type="ECO:0000313" key="2">
    <source>
        <dbReference type="Proteomes" id="UP001153076"/>
    </source>
</evidence>
<dbReference type="Proteomes" id="UP001153076">
    <property type="component" value="Unassembled WGS sequence"/>
</dbReference>
<sequence length="170" mass="20084">MEKSALNYARFLIEMPLEGLFPDYIELPNDYDILMRQNMVFEWKPLKCTHCHVLGHSEADCRKKNTLRTKWRRVKRDDPVNHTPIEDGFIRVLNKPAARQTHAKSLPPPTTSNVFQEFMEIEYSIHCKAAQVISQRHFYITLVYGMNKSTLKDPTLRRTDLSHFRLMNHL</sequence>
<dbReference type="GO" id="GO:0008270">
    <property type="term" value="F:zinc ion binding"/>
    <property type="evidence" value="ECO:0007669"/>
    <property type="project" value="InterPro"/>
</dbReference>
<organism evidence="1 2">
    <name type="scientific">Carnegiea gigantea</name>
    <dbReference type="NCBI Taxonomy" id="171969"/>
    <lineage>
        <taxon>Eukaryota</taxon>
        <taxon>Viridiplantae</taxon>
        <taxon>Streptophyta</taxon>
        <taxon>Embryophyta</taxon>
        <taxon>Tracheophyta</taxon>
        <taxon>Spermatophyta</taxon>
        <taxon>Magnoliopsida</taxon>
        <taxon>eudicotyledons</taxon>
        <taxon>Gunneridae</taxon>
        <taxon>Pentapetalae</taxon>
        <taxon>Caryophyllales</taxon>
        <taxon>Cactineae</taxon>
        <taxon>Cactaceae</taxon>
        <taxon>Cactoideae</taxon>
        <taxon>Echinocereeae</taxon>
        <taxon>Carnegiea</taxon>
    </lineage>
</organism>
<name>A0A9Q1K7D3_9CARY</name>
<dbReference type="EMBL" id="JAKOGI010000286">
    <property type="protein sequence ID" value="KAJ8437706.1"/>
    <property type="molecule type" value="Genomic_DNA"/>
</dbReference>
<dbReference type="GO" id="GO:0003676">
    <property type="term" value="F:nucleic acid binding"/>
    <property type="evidence" value="ECO:0007669"/>
    <property type="project" value="InterPro"/>
</dbReference>
<reference evidence="1" key="1">
    <citation type="submission" date="2022-04" db="EMBL/GenBank/DDBJ databases">
        <title>Carnegiea gigantea Genome sequencing and assembly v2.</title>
        <authorList>
            <person name="Copetti D."/>
            <person name="Sanderson M.J."/>
            <person name="Burquez A."/>
            <person name="Wojciechowski M.F."/>
        </authorList>
    </citation>
    <scope>NUCLEOTIDE SEQUENCE</scope>
    <source>
        <strain evidence="1">SGP5-SGP5p</strain>
        <tissue evidence="1">Aerial part</tissue>
    </source>
</reference>
<protein>
    <submittedName>
        <fullName evidence="1">Uncharacterized protein</fullName>
    </submittedName>
</protein>
<dbReference type="InterPro" id="IPR036875">
    <property type="entry name" value="Znf_CCHC_sf"/>
</dbReference>
<proteinExistence type="predicted"/>